<feature type="domain" description="C2H2-type" evidence="5">
    <location>
        <begin position="80"/>
        <end position="109"/>
    </location>
</feature>
<dbReference type="GO" id="GO:0008270">
    <property type="term" value="F:zinc ion binding"/>
    <property type="evidence" value="ECO:0007669"/>
    <property type="project" value="UniProtKB-KW"/>
</dbReference>
<dbReference type="PROSITE" id="PS50157">
    <property type="entry name" value="ZINC_FINGER_C2H2_2"/>
    <property type="match status" value="1"/>
</dbReference>
<dbReference type="AlphaFoldDB" id="A0A1D9QBK3"/>
<keyword evidence="2" id="KW-0863">Zinc-finger</keyword>
<reference evidence="7" key="1">
    <citation type="journal article" date="2017" name="Genome Biol. Evol.">
        <title>The complete genome sequence of the phytopathogenic fungus Sclerotinia sclerotiorum reveals insights into the genome architecture of broad host range pathogens.</title>
        <authorList>
            <person name="Derbyshire M."/>
            <person name="Denton-Giles M."/>
            <person name="Hegedus D."/>
            <person name="Seifbarghy S."/>
            <person name="Rollins J."/>
            <person name="van Kan J."/>
            <person name="Seidl M.F."/>
            <person name="Faino L."/>
            <person name="Mbengue M."/>
            <person name="Navaud O."/>
            <person name="Raffaele S."/>
            <person name="Hammond-Kosack K."/>
            <person name="Heard S."/>
            <person name="Oliver R."/>
        </authorList>
    </citation>
    <scope>NUCLEOTIDE SEQUENCE [LARGE SCALE GENOMIC DNA]</scope>
    <source>
        <strain evidence="7">ATCC 18683 / 1980 / Ss-1</strain>
    </source>
</reference>
<feature type="region of interest" description="Disordered" evidence="3">
    <location>
        <begin position="149"/>
        <end position="169"/>
    </location>
</feature>
<evidence type="ECO:0000313" key="6">
    <source>
        <dbReference type="EMBL" id="APA12334.1"/>
    </source>
</evidence>
<dbReference type="SMART" id="SM00165">
    <property type="entry name" value="UBA"/>
    <property type="match status" value="1"/>
</dbReference>
<dbReference type="Gene3D" id="1.10.8.10">
    <property type="entry name" value="DNA helicase RuvA subunit, C-terminal domain"/>
    <property type="match status" value="1"/>
</dbReference>
<dbReference type="Pfam" id="PF22562">
    <property type="entry name" value="UBA_7"/>
    <property type="match status" value="1"/>
</dbReference>
<dbReference type="PROSITE" id="PS00028">
    <property type="entry name" value="ZINC_FINGER_C2H2_1"/>
    <property type="match status" value="1"/>
</dbReference>
<organism evidence="6 7">
    <name type="scientific">Sclerotinia sclerotiorum (strain ATCC 18683 / 1980 / Ss-1)</name>
    <name type="common">White mold</name>
    <name type="synonym">Whetzelinia sclerotiorum</name>
    <dbReference type="NCBI Taxonomy" id="665079"/>
    <lineage>
        <taxon>Eukaryota</taxon>
        <taxon>Fungi</taxon>
        <taxon>Dikarya</taxon>
        <taxon>Ascomycota</taxon>
        <taxon>Pezizomycotina</taxon>
        <taxon>Leotiomycetes</taxon>
        <taxon>Helotiales</taxon>
        <taxon>Sclerotiniaceae</taxon>
        <taxon>Sclerotinia</taxon>
    </lineage>
</organism>
<evidence type="ECO:0000256" key="3">
    <source>
        <dbReference type="SAM" id="MobiDB-lite"/>
    </source>
</evidence>
<evidence type="ECO:0000256" key="2">
    <source>
        <dbReference type="PROSITE-ProRule" id="PRU00042"/>
    </source>
</evidence>
<dbReference type="OrthoDB" id="10254930at2759"/>
<evidence type="ECO:0000259" key="5">
    <source>
        <dbReference type="PROSITE" id="PS50157"/>
    </source>
</evidence>
<keyword evidence="2" id="KW-0479">Metal-binding</keyword>
<dbReference type="VEuPathDB" id="FungiDB:sscle_09g071040"/>
<proteinExistence type="predicted"/>
<dbReference type="InterPro" id="IPR009060">
    <property type="entry name" value="UBA-like_sf"/>
</dbReference>
<dbReference type="SUPFAM" id="SSF46934">
    <property type="entry name" value="UBA-like"/>
    <property type="match status" value="1"/>
</dbReference>
<keyword evidence="2" id="KW-0862">Zinc</keyword>
<evidence type="ECO:0000313" key="7">
    <source>
        <dbReference type="Proteomes" id="UP000177798"/>
    </source>
</evidence>
<dbReference type="InterPro" id="IPR015940">
    <property type="entry name" value="UBA"/>
</dbReference>
<dbReference type="Proteomes" id="UP000177798">
    <property type="component" value="Chromosome 9"/>
</dbReference>
<protein>
    <recommendedName>
        <fullName evidence="8">C2H2-type domain-containing protein</fullName>
    </recommendedName>
</protein>
<evidence type="ECO:0008006" key="8">
    <source>
        <dbReference type="Google" id="ProtNLM"/>
    </source>
</evidence>
<accession>A0A1D9QBK3</accession>
<name>A0A1D9QBK3_SCLS1</name>
<dbReference type="PROSITE" id="PS50030">
    <property type="entry name" value="UBA"/>
    <property type="match status" value="1"/>
</dbReference>
<dbReference type="EMBL" id="CP017822">
    <property type="protein sequence ID" value="APA12334.1"/>
    <property type="molecule type" value="Genomic_DNA"/>
</dbReference>
<dbReference type="OMA" id="AQHFPRK"/>
<dbReference type="RefSeq" id="XP_001588193.1">
    <property type="nucleotide sequence ID" value="XM_001588143.1"/>
</dbReference>
<evidence type="ECO:0000259" key="4">
    <source>
        <dbReference type="PROSITE" id="PS50030"/>
    </source>
</evidence>
<dbReference type="SUPFAM" id="SSF54236">
    <property type="entry name" value="Ubiquitin-like"/>
    <property type="match status" value="1"/>
</dbReference>
<evidence type="ECO:0000256" key="1">
    <source>
        <dbReference type="ARBA" id="ARBA00023054"/>
    </source>
</evidence>
<dbReference type="PANTHER" id="PTHR46340">
    <property type="entry name" value="UBX DOMAIN-CONTAINING PROTEIN 1"/>
    <property type="match status" value="1"/>
</dbReference>
<gene>
    <name evidence="6" type="ORF">sscle_09g071040</name>
</gene>
<feature type="domain" description="UBA" evidence="4">
    <location>
        <begin position="1"/>
        <end position="40"/>
    </location>
</feature>
<keyword evidence="1" id="KW-0175">Coiled coil</keyword>
<feature type="region of interest" description="Disordered" evidence="3">
    <location>
        <begin position="52"/>
        <end position="77"/>
    </location>
</feature>
<dbReference type="KEGG" id="ssl:SS1G_10639"/>
<dbReference type="PANTHER" id="PTHR46340:SF1">
    <property type="entry name" value="UBX DOMAIN-CONTAINING PROTEIN 1"/>
    <property type="match status" value="1"/>
</dbReference>
<sequence length="318" mass="35147">MSTPSDLQQLIDMGFDQERAQIAVKKTGGLNGALQWLEDNENKTIEEIQAAEAAAAPESDETNPNIEPAPLKEGEEAKSMVCTDCGKKFRSMLQVQAHAERTQHENFEQSTEEIAPLTEEEKKQKIAELREKAKEKRARQAIIDKEEAKRNEQIRMKSTKEVSDAKEKLARDQQIKEAQAKRAEKAADIQAKKRIQEKIAADKEERRLKAEAAKALREGRAPPAQQAAPVVAPVASSTGAPKVHTESRLRLQTATGTMTKTYPVDTTLFEISQQLEAELGAVSSFTMTFPKKTFEGPVDFGKTLKEAGLVPSAVLIVK</sequence>
<dbReference type="InterPro" id="IPR013087">
    <property type="entry name" value="Znf_C2H2_type"/>
</dbReference>
<dbReference type="Gene3D" id="3.10.20.90">
    <property type="entry name" value="Phosphatidylinositol 3-kinase Catalytic Subunit, Chain A, domain 1"/>
    <property type="match status" value="1"/>
</dbReference>
<dbReference type="InterPro" id="IPR029071">
    <property type="entry name" value="Ubiquitin-like_domsf"/>
</dbReference>